<dbReference type="GO" id="GO:0016301">
    <property type="term" value="F:kinase activity"/>
    <property type="evidence" value="ECO:0007669"/>
    <property type="project" value="UniProtKB-KW"/>
</dbReference>
<feature type="domain" description="PASTA" evidence="13">
    <location>
        <begin position="501"/>
        <end position="565"/>
    </location>
</feature>
<dbReference type="InterPro" id="IPR017441">
    <property type="entry name" value="Protein_kinase_ATP_BS"/>
</dbReference>
<gene>
    <name evidence="14" type="primary">pknB</name>
    <name evidence="14" type="ORF">M3M28_12550</name>
</gene>
<keyword evidence="2" id="KW-0723">Serine/threonine-protein kinase</keyword>
<dbReference type="CDD" id="cd14014">
    <property type="entry name" value="STKc_PknB_like"/>
    <property type="match status" value="1"/>
</dbReference>
<dbReference type="Pfam" id="PF03793">
    <property type="entry name" value="PASTA"/>
    <property type="match status" value="3"/>
</dbReference>
<dbReference type="Pfam" id="PF00069">
    <property type="entry name" value="Pkinase"/>
    <property type="match status" value="1"/>
</dbReference>
<name>A0ABY4MXW0_9MICO</name>
<organism evidence="14">
    <name type="scientific">Gulosibacter sediminis</name>
    <dbReference type="NCBI Taxonomy" id="1729695"/>
    <lineage>
        <taxon>Bacteria</taxon>
        <taxon>Bacillati</taxon>
        <taxon>Actinomycetota</taxon>
        <taxon>Actinomycetes</taxon>
        <taxon>Micrococcales</taxon>
        <taxon>Microbacteriaceae</taxon>
        <taxon>Gulosibacter</taxon>
    </lineage>
</organism>
<dbReference type="SUPFAM" id="SSF56112">
    <property type="entry name" value="Protein kinase-like (PK-like)"/>
    <property type="match status" value="1"/>
</dbReference>
<keyword evidence="3" id="KW-0808">Transferase</keyword>
<feature type="domain" description="PASTA" evidence="13">
    <location>
        <begin position="366"/>
        <end position="432"/>
    </location>
</feature>
<evidence type="ECO:0000256" key="2">
    <source>
        <dbReference type="ARBA" id="ARBA00022527"/>
    </source>
</evidence>
<dbReference type="PROSITE" id="PS00108">
    <property type="entry name" value="PROTEIN_KINASE_ST"/>
    <property type="match status" value="1"/>
</dbReference>
<dbReference type="PANTHER" id="PTHR43289:SF34">
    <property type="entry name" value="SERINE_THREONINE-PROTEIN KINASE YBDM-RELATED"/>
    <property type="match status" value="1"/>
</dbReference>
<feature type="compositionally biased region" description="Acidic residues" evidence="10">
    <location>
        <begin position="571"/>
        <end position="581"/>
    </location>
</feature>
<evidence type="ECO:0000256" key="5">
    <source>
        <dbReference type="ARBA" id="ARBA00022777"/>
    </source>
</evidence>
<keyword evidence="5 14" id="KW-0418">Kinase</keyword>
<proteinExistence type="predicted"/>
<accession>A0ABY4MXW0</accession>
<feature type="compositionally biased region" description="Gly residues" evidence="10">
    <location>
        <begin position="598"/>
        <end position="611"/>
    </location>
</feature>
<dbReference type="Gene3D" id="3.30.200.20">
    <property type="entry name" value="Phosphorylase Kinase, domain 1"/>
    <property type="match status" value="1"/>
</dbReference>
<feature type="domain" description="Protein kinase" evidence="12">
    <location>
        <begin position="12"/>
        <end position="282"/>
    </location>
</feature>
<dbReference type="PROSITE" id="PS50011">
    <property type="entry name" value="PROTEIN_KINASE_DOM"/>
    <property type="match status" value="1"/>
</dbReference>
<comment type="catalytic activity">
    <reaction evidence="7">
        <text>L-threonyl-[protein] + ATP = O-phospho-L-threonyl-[protein] + ADP + H(+)</text>
        <dbReference type="Rhea" id="RHEA:46608"/>
        <dbReference type="Rhea" id="RHEA-COMP:11060"/>
        <dbReference type="Rhea" id="RHEA-COMP:11605"/>
        <dbReference type="ChEBI" id="CHEBI:15378"/>
        <dbReference type="ChEBI" id="CHEBI:30013"/>
        <dbReference type="ChEBI" id="CHEBI:30616"/>
        <dbReference type="ChEBI" id="CHEBI:61977"/>
        <dbReference type="ChEBI" id="CHEBI:456216"/>
        <dbReference type="EC" id="2.7.11.1"/>
    </reaction>
</comment>
<dbReference type="Gene3D" id="1.10.510.10">
    <property type="entry name" value="Transferase(Phosphotransferase) domain 1"/>
    <property type="match status" value="1"/>
</dbReference>
<keyword evidence="11" id="KW-1133">Transmembrane helix</keyword>
<dbReference type="CDD" id="cd06577">
    <property type="entry name" value="PASTA_pknB"/>
    <property type="match status" value="3"/>
</dbReference>
<evidence type="ECO:0000256" key="3">
    <source>
        <dbReference type="ARBA" id="ARBA00022679"/>
    </source>
</evidence>
<evidence type="ECO:0000256" key="6">
    <source>
        <dbReference type="ARBA" id="ARBA00022840"/>
    </source>
</evidence>
<dbReference type="InterPro" id="IPR008271">
    <property type="entry name" value="Ser/Thr_kinase_AS"/>
</dbReference>
<dbReference type="SMART" id="SM00740">
    <property type="entry name" value="PASTA"/>
    <property type="match status" value="3"/>
</dbReference>
<dbReference type="EC" id="2.7.11.1" evidence="1"/>
<evidence type="ECO:0000256" key="4">
    <source>
        <dbReference type="ARBA" id="ARBA00022741"/>
    </source>
</evidence>
<dbReference type="InterPro" id="IPR000719">
    <property type="entry name" value="Prot_kinase_dom"/>
</dbReference>
<evidence type="ECO:0000256" key="7">
    <source>
        <dbReference type="ARBA" id="ARBA00047899"/>
    </source>
</evidence>
<dbReference type="NCBIfam" id="NF033483">
    <property type="entry name" value="PknB_PASTA_kin"/>
    <property type="match status" value="1"/>
</dbReference>
<evidence type="ECO:0000259" key="12">
    <source>
        <dbReference type="PROSITE" id="PS50011"/>
    </source>
</evidence>
<feature type="domain" description="PASTA" evidence="13">
    <location>
        <begin position="433"/>
        <end position="500"/>
    </location>
</feature>
<reference evidence="14" key="1">
    <citation type="submission" date="2022-05" db="EMBL/GenBank/DDBJ databases">
        <title>Complete genome sequence of toluene-degrading Gulosibacter sediminis strain ACHW.36C.</title>
        <authorList>
            <person name="Wai A.C."/>
            <person name="Lai G.K."/>
            <person name="Griffin S.D."/>
            <person name="Leung F.C."/>
        </authorList>
    </citation>
    <scope>NUCLEOTIDE SEQUENCE [LARGE SCALE GENOMIC DNA]</scope>
    <source>
        <strain evidence="14">ACHW.36C</strain>
    </source>
</reference>
<evidence type="ECO:0000256" key="11">
    <source>
        <dbReference type="SAM" id="Phobius"/>
    </source>
</evidence>
<evidence type="ECO:0000256" key="8">
    <source>
        <dbReference type="ARBA" id="ARBA00048679"/>
    </source>
</evidence>
<keyword evidence="4 9" id="KW-0547">Nucleotide-binding</keyword>
<keyword evidence="6 9" id="KW-0067">ATP-binding</keyword>
<dbReference type="PANTHER" id="PTHR43289">
    <property type="entry name" value="MITOGEN-ACTIVATED PROTEIN KINASE KINASE KINASE 20-RELATED"/>
    <property type="match status" value="1"/>
</dbReference>
<evidence type="ECO:0000313" key="14">
    <source>
        <dbReference type="EMBL" id="UQN14854.1"/>
    </source>
</evidence>
<evidence type="ECO:0000256" key="9">
    <source>
        <dbReference type="PROSITE-ProRule" id="PRU10141"/>
    </source>
</evidence>
<evidence type="ECO:0000259" key="13">
    <source>
        <dbReference type="PROSITE" id="PS51178"/>
    </source>
</evidence>
<evidence type="ECO:0000256" key="1">
    <source>
        <dbReference type="ARBA" id="ARBA00012513"/>
    </source>
</evidence>
<sequence length="611" mass="64344">MIQGERTLAGRYQIGRRIGRGGMAEVYAATDERLGRHVAVKLLHTNLAGESSFRTRFRQEAQAAARMTHPTIVRVFDAGEDTFVRTDGFEIVVPYIVMEYIDGKQLGDIMAEEPLSDEKVEKYMSGLLTSLEYSHRAGVVHRDIKPANVMVTTADEVKVTDFGIARAISDTAGTIAQTTAILGTASYFSPEQARGETVDGRSDLYSAGIVLYEMLTGRVPFQGDSAVAVAYQHVTEPPRRASELSSRVTPALDAVVTKALAKRADDRYQTAAEFRTDLQNAFKGIAPSYTRSVAEESAATQLFGAGPTAIDATESALNSMNEDDDRAPQVQRRPPAMWIWGAVTLVAAVLIGVLLWVLLLQPMTLPETSASVPNVVGMTEEEATASIEDVGLTARVEHAASDDVPAGEVISQSPPEGSSVALDTTVTITISSGPDAIGVPSLEGMSESEAKTALEDVGLTLGTIINEDSPDVPADQVIRSEPSANTEVEPGSKVNVYVSSGNVTLPDVRGQSLADAESQLTDLGLTPVRQELPTCEAQDGSPVVNMSVAPGPVAQGSEVGLSYCTGSAPEPDPEPSEDTGDSGDSGDTGDSGDSNNGGNNGNGDNGGIGNR</sequence>
<keyword evidence="11" id="KW-0812">Transmembrane</keyword>
<keyword evidence="11" id="KW-0472">Membrane</keyword>
<dbReference type="PROSITE" id="PS00107">
    <property type="entry name" value="PROTEIN_KINASE_ATP"/>
    <property type="match status" value="1"/>
</dbReference>
<feature type="binding site" evidence="9">
    <location>
        <position position="41"/>
    </location>
    <ligand>
        <name>ATP</name>
        <dbReference type="ChEBI" id="CHEBI:30616"/>
    </ligand>
</feature>
<dbReference type="EMBL" id="CP097160">
    <property type="protein sequence ID" value="UQN14854.1"/>
    <property type="molecule type" value="Genomic_DNA"/>
</dbReference>
<dbReference type="SMART" id="SM00220">
    <property type="entry name" value="S_TKc"/>
    <property type="match status" value="1"/>
</dbReference>
<evidence type="ECO:0000256" key="10">
    <source>
        <dbReference type="SAM" id="MobiDB-lite"/>
    </source>
</evidence>
<feature type="region of interest" description="Disordered" evidence="10">
    <location>
        <begin position="537"/>
        <end position="611"/>
    </location>
</feature>
<dbReference type="PROSITE" id="PS51178">
    <property type="entry name" value="PASTA"/>
    <property type="match status" value="3"/>
</dbReference>
<dbReference type="InterPro" id="IPR005543">
    <property type="entry name" value="PASTA_dom"/>
</dbReference>
<protein>
    <recommendedName>
        <fullName evidence="1">non-specific serine/threonine protein kinase</fullName>
        <ecNumber evidence="1">2.7.11.1</ecNumber>
    </recommendedName>
</protein>
<comment type="catalytic activity">
    <reaction evidence="8">
        <text>L-seryl-[protein] + ATP = O-phospho-L-seryl-[protein] + ADP + H(+)</text>
        <dbReference type="Rhea" id="RHEA:17989"/>
        <dbReference type="Rhea" id="RHEA-COMP:9863"/>
        <dbReference type="Rhea" id="RHEA-COMP:11604"/>
        <dbReference type="ChEBI" id="CHEBI:15378"/>
        <dbReference type="ChEBI" id="CHEBI:29999"/>
        <dbReference type="ChEBI" id="CHEBI:30616"/>
        <dbReference type="ChEBI" id="CHEBI:83421"/>
        <dbReference type="ChEBI" id="CHEBI:456216"/>
        <dbReference type="EC" id="2.7.11.1"/>
    </reaction>
</comment>
<dbReference type="Gene3D" id="3.30.10.20">
    <property type="match status" value="3"/>
</dbReference>
<dbReference type="InterPro" id="IPR011009">
    <property type="entry name" value="Kinase-like_dom_sf"/>
</dbReference>
<feature type="transmembrane region" description="Helical" evidence="11">
    <location>
        <begin position="337"/>
        <end position="359"/>
    </location>
</feature>